<evidence type="ECO:0000313" key="1">
    <source>
        <dbReference type="EMBL" id="CAF4688033.1"/>
    </source>
</evidence>
<sequence length="48" mass="5808">TTHFNGNRDMAVRFDDIAYNRSGGKSLFYRRIIQTLFQQRNQQMQQQQ</sequence>
<feature type="non-terminal residue" evidence="1">
    <location>
        <position position="1"/>
    </location>
</feature>
<reference evidence="1" key="1">
    <citation type="submission" date="2021-02" db="EMBL/GenBank/DDBJ databases">
        <authorList>
            <person name="Nowell W R."/>
        </authorList>
    </citation>
    <scope>NUCLEOTIDE SEQUENCE</scope>
</reference>
<gene>
    <name evidence="1" type="ORF">OVN521_LOCUS47965</name>
</gene>
<dbReference type="Proteomes" id="UP000663866">
    <property type="component" value="Unassembled WGS sequence"/>
</dbReference>
<evidence type="ECO:0000313" key="2">
    <source>
        <dbReference type="Proteomes" id="UP000663866"/>
    </source>
</evidence>
<accession>A0A821HPA7</accession>
<dbReference type="AlphaFoldDB" id="A0A821HPA7"/>
<name>A0A821HPA7_9BILA</name>
<feature type="non-terminal residue" evidence="1">
    <location>
        <position position="48"/>
    </location>
</feature>
<comment type="caution">
    <text evidence="1">The sequence shown here is derived from an EMBL/GenBank/DDBJ whole genome shotgun (WGS) entry which is preliminary data.</text>
</comment>
<dbReference type="EMBL" id="CAJOBG010097122">
    <property type="protein sequence ID" value="CAF4688033.1"/>
    <property type="molecule type" value="Genomic_DNA"/>
</dbReference>
<proteinExistence type="predicted"/>
<keyword evidence="2" id="KW-1185">Reference proteome</keyword>
<organism evidence="1 2">
    <name type="scientific">Rotaria magnacalcarata</name>
    <dbReference type="NCBI Taxonomy" id="392030"/>
    <lineage>
        <taxon>Eukaryota</taxon>
        <taxon>Metazoa</taxon>
        <taxon>Spiralia</taxon>
        <taxon>Gnathifera</taxon>
        <taxon>Rotifera</taxon>
        <taxon>Eurotatoria</taxon>
        <taxon>Bdelloidea</taxon>
        <taxon>Philodinida</taxon>
        <taxon>Philodinidae</taxon>
        <taxon>Rotaria</taxon>
    </lineage>
</organism>
<protein>
    <submittedName>
        <fullName evidence="1">Uncharacterized protein</fullName>
    </submittedName>
</protein>